<keyword evidence="5" id="KW-1185">Reference proteome</keyword>
<feature type="region of interest" description="Disordered" evidence="2">
    <location>
        <begin position="230"/>
        <end position="250"/>
    </location>
</feature>
<dbReference type="GO" id="GO:0004601">
    <property type="term" value="F:peroxidase activity"/>
    <property type="evidence" value="ECO:0007669"/>
    <property type="project" value="InterPro"/>
</dbReference>
<dbReference type="GO" id="GO:0006979">
    <property type="term" value="P:response to oxidative stress"/>
    <property type="evidence" value="ECO:0007669"/>
    <property type="project" value="InterPro"/>
</dbReference>
<dbReference type="AlphaFoldDB" id="A0A835FZC5"/>
<evidence type="ECO:0000259" key="3">
    <source>
        <dbReference type="PROSITE" id="PS50873"/>
    </source>
</evidence>
<dbReference type="InterPro" id="IPR010255">
    <property type="entry name" value="Haem_peroxidase_sf"/>
</dbReference>
<dbReference type="EMBL" id="JACEFO010000112">
    <property type="protein sequence ID" value="KAF8780877.1"/>
    <property type="molecule type" value="Genomic_DNA"/>
</dbReference>
<dbReference type="PANTHER" id="PTHR31672:SF13">
    <property type="entry name" value="F-BOX PROTEIN CPR30-LIKE"/>
    <property type="match status" value="1"/>
</dbReference>
<dbReference type="PROSITE" id="PS50873">
    <property type="entry name" value="PEROXIDASE_4"/>
    <property type="match status" value="1"/>
</dbReference>
<organism evidence="4 5">
    <name type="scientific">Digitaria exilis</name>
    <dbReference type="NCBI Taxonomy" id="1010633"/>
    <lineage>
        <taxon>Eukaryota</taxon>
        <taxon>Viridiplantae</taxon>
        <taxon>Streptophyta</taxon>
        <taxon>Embryophyta</taxon>
        <taxon>Tracheophyta</taxon>
        <taxon>Spermatophyta</taxon>
        <taxon>Magnoliopsida</taxon>
        <taxon>Liliopsida</taxon>
        <taxon>Poales</taxon>
        <taxon>Poaceae</taxon>
        <taxon>PACMAD clade</taxon>
        <taxon>Panicoideae</taxon>
        <taxon>Panicodae</taxon>
        <taxon>Paniceae</taxon>
        <taxon>Anthephorinae</taxon>
        <taxon>Digitaria</taxon>
    </lineage>
</organism>
<feature type="region of interest" description="Disordered" evidence="2">
    <location>
        <begin position="548"/>
        <end position="568"/>
    </location>
</feature>
<accession>A0A835FZC5</accession>
<evidence type="ECO:0000313" key="4">
    <source>
        <dbReference type="EMBL" id="KAF8780877.1"/>
    </source>
</evidence>
<name>A0A835FZC5_9POAL</name>
<feature type="compositionally biased region" description="Low complexity" evidence="2">
    <location>
        <begin position="318"/>
        <end position="335"/>
    </location>
</feature>
<dbReference type="InterPro" id="IPR050796">
    <property type="entry name" value="SCF_F-box_component"/>
</dbReference>
<feature type="region of interest" description="Disordered" evidence="2">
    <location>
        <begin position="312"/>
        <end position="335"/>
    </location>
</feature>
<feature type="compositionally biased region" description="Polar residues" evidence="2">
    <location>
        <begin position="991"/>
        <end position="1007"/>
    </location>
</feature>
<dbReference type="SUPFAM" id="SSF81383">
    <property type="entry name" value="F-box domain"/>
    <property type="match status" value="1"/>
</dbReference>
<reference evidence="4" key="1">
    <citation type="submission" date="2020-07" db="EMBL/GenBank/DDBJ databases">
        <title>Genome sequence and genetic diversity analysis of an under-domesticated orphan crop, white fonio (Digitaria exilis).</title>
        <authorList>
            <person name="Bennetzen J.L."/>
            <person name="Chen S."/>
            <person name="Ma X."/>
            <person name="Wang X."/>
            <person name="Yssel A.E.J."/>
            <person name="Chaluvadi S.R."/>
            <person name="Johnson M."/>
            <person name="Gangashetty P."/>
            <person name="Hamidou F."/>
            <person name="Sanogo M.D."/>
            <person name="Zwaenepoel A."/>
            <person name="Wallace J."/>
            <person name="Van De Peer Y."/>
            <person name="Van Deynze A."/>
        </authorList>
    </citation>
    <scope>NUCLEOTIDE SEQUENCE</scope>
    <source>
        <tissue evidence="4">Leaves</tissue>
    </source>
</reference>
<comment type="caution">
    <text evidence="4">The sequence shown here is derived from an EMBL/GenBank/DDBJ whole genome shotgun (WGS) entry which is preliminary data.</text>
</comment>
<evidence type="ECO:0000256" key="2">
    <source>
        <dbReference type="SAM" id="MobiDB-lite"/>
    </source>
</evidence>
<dbReference type="InterPro" id="IPR001810">
    <property type="entry name" value="F-box_dom"/>
</dbReference>
<gene>
    <name evidence="4" type="ORF">HU200_000834</name>
</gene>
<dbReference type="InterPro" id="IPR036047">
    <property type="entry name" value="F-box-like_dom_sf"/>
</dbReference>
<feature type="region of interest" description="Disordered" evidence="2">
    <location>
        <begin position="944"/>
        <end position="1007"/>
    </location>
</feature>
<dbReference type="Pfam" id="PF00646">
    <property type="entry name" value="F-box"/>
    <property type="match status" value="1"/>
</dbReference>
<evidence type="ECO:0000313" key="5">
    <source>
        <dbReference type="Proteomes" id="UP000636709"/>
    </source>
</evidence>
<sequence>MSTDAHACFQTNRIVVFYSTPTEPSSPSRLNGGSCLGSTDPIPSVYPCRALDQRLRGWGRGRGRAGAAVMEEQRPAATEEQIGRAATEEHQATTMVAGGPGSNNAAVRRGEAVPRLLPAIVRSVVAKKAEETFALLAQFHDCFVELSDIHRSEALVPLLITHSRSATRLSFLLMSMLSSLYPVIEIDTHCGEFTCTLQGCDASHGNPLVSPRKSSITSLSDGNGQCVFRPAPKRRARPAGQPSLQAAGAGQDMRVEDLAALFAKHNCTTSSRRSTWSRSRARTHCTRFMDRPPLPPPWRRDGEGDGASLMATWPPDVSATTPSTWTRSPRPPSTTANLAGGMGLFTELYSDEASRSTVEDFAKNQRRFFEAFEDAMVKLGRRSGETAPSNVGISSSFGFPTATAAEQPYQPNELIHRSETEANRPNRWSAAMAAADAITPCAGGSNDAVPHLDDGVVSEFLYRLPSKDAYRLAAVCTRWRALVSSPAFLSRHLSPRPLLLPADDLPNTLILQPRKKIGYTHLSLVSTDPAAAARVALNMPLLPKYTDAGRRRSRKDKRPPPPTPVIELGEGDEASVFFERTVPVLDFTIAASHGRLLLGRGRTRYFVCDPEANRWLALPPPATIPPTRDTACGFCYDLDAATGRLVVSFTVVLLSRARFRRVLVETFSSATGRWATSVLGAQGVSRCLGAASPGIHVGGCFYWLSHRRGRVIRYDAGVGRATVVREPPDAEGSVTRLARSLGSTGGQLRLCGFDLRDEHPERSLPHEDGLEGVHGVWVMDAASTGAWQRVHEAVVGDITSWYFKNLAGKETPLDFAGAPGGRIVVDRDHYLLRYDLESGEKVELMSIYRSDGNLGALYRRYRVFPFYGSIHPHSGRIHRNWCAAMAAAATAGTITPGAGGCNVAVPHLDDGVDAYRLSAVCPRWRVLISSPAFLRARSSSTAAFPTPLSVSRRGRRSATLASPSSPPTPPFAALSTRPSSQTGANLEAESTGYTDGEQCSNMKQPSSSIPVMDLGDDTAVFFEHTVPMLDLTIVASYGRLLLGCGRRRPCYFVCDPAANRWLALPPPAAAISQTTRDTACGFCYEVSFTVVLLNRGRRGRVLVETTSTVVSGALRLCVYERPHHSPYEDGLIGVHGAGGVTARARGGGDIEPWYLKRLLHRQGRS</sequence>
<dbReference type="InterPro" id="IPR002016">
    <property type="entry name" value="Haem_peroxidase"/>
</dbReference>
<protein>
    <recommendedName>
        <fullName evidence="3">Plant heme peroxidase family profile domain-containing protein</fullName>
    </recommendedName>
</protein>
<dbReference type="PANTHER" id="PTHR31672">
    <property type="entry name" value="BNACNNG10540D PROTEIN"/>
    <property type="match status" value="1"/>
</dbReference>
<keyword evidence="1" id="KW-0106">Calcium</keyword>
<proteinExistence type="predicted"/>
<evidence type="ECO:0000256" key="1">
    <source>
        <dbReference type="ARBA" id="ARBA00022837"/>
    </source>
</evidence>
<dbReference type="Gene3D" id="1.10.420.10">
    <property type="entry name" value="Peroxidase, domain 2"/>
    <property type="match status" value="1"/>
</dbReference>
<feature type="domain" description="Plant heme peroxidase family profile" evidence="3">
    <location>
        <begin position="135"/>
        <end position="398"/>
    </location>
</feature>
<dbReference type="SUPFAM" id="SSF48113">
    <property type="entry name" value="Heme-dependent peroxidases"/>
    <property type="match status" value="1"/>
</dbReference>
<dbReference type="GO" id="GO:0020037">
    <property type="term" value="F:heme binding"/>
    <property type="evidence" value="ECO:0007669"/>
    <property type="project" value="InterPro"/>
</dbReference>
<dbReference type="OrthoDB" id="665980at2759"/>
<dbReference type="Proteomes" id="UP000636709">
    <property type="component" value="Unassembled WGS sequence"/>
</dbReference>